<evidence type="ECO:0000313" key="2">
    <source>
        <dbReference type="Proteomes" id="UP001253193"/>
    </source>
</evidence>
<name>A0AAW8PZ06_VIBPH</name>
<protein>
    <recommendedName>
        <fullName evidence="3">Phage protein</fullName>
    </recommendedName>
</protein>
<organism evidence="1 2">
    <name type="scientific">Vibrio parahaemolyticus</name>
    <dbReference type="NCBI Taxonomy" id="670"/>
    <lineage>
        <taxon>Bacteria</taxon>
        <taxon>Pseudomonadati</taxon>
        <taxon>Pseudomonadota</taxon>
        <taxon>Gammaproteobacteria</taxon>
        <taxon>Vibrionales</taxon>
        <taxon>Vibrionaceae</taxon>
        <taxon>Vibrio</taxon>
    </lineage>
</organism>
<dbReference type="Proteomes" id="UP001253193">
    <property type="component" value="Unassembled WGS sequence"/>
</dbReference>
<dbReference type="RefSeq" id="WP_311020042.1">
    <property type="nucleotide sequence ID" value="NZ_JAUHGG010000003.1"/>
</dbReference>
<gene>
    <name evidence="1" type="ORF">QX249_10960</name>
</gene>
<comment type="caution">
    <text evidence="1">The sequence shown here is derived from an EMBL/GenBank/DDBJ whole genome shotgun (WGS) entry which is preliminary data.</text>
</comment>
<dbReference type="AlphaFoldDB" id="A0AAW8PZ06"/>
<reference evidence="1" key="1">
    <citation type="submission" date="2023-06" db="EMBL/GenBank/DDBJ databases">
        <title>Genomic Diversity of Vibrio spp. and Metagenomic Analysis of Pathogens in Florida Gulf Coastal Waters Following Hurricane Ian.</title>
        <authorList>
            <person name="Brumfield K.D."/>
        </authorList>
    </citation>
    <scope>NUCLEOTIDE SEQUENCE</scope>
    <source>
        <strain evidence="1">WBS2B-138</strain>
    </source>
</reference>
<evidence type="ECO:0000313" key="1">
    <source>
        <dbReference type="EMBL" id="MDS1821182.1"/>
    </source>
</evidence>
<sequence>MKYTDLSAFDRVMLGHIVHTSNPSVYAELDGDRIRFKGGLGNQDHSISADSTLERFNEHWNGFLDNTHTDPEPYYSKLKSLKSVISDARNEALNEMTAHYPCTRSRGTYLTASVDNETVISMSDEWVLRNLTKKELIENIKDALKRYPNINNISIEGGFDGADSVRDMNEDLYDPWITDWVVTLWDKSWGVPIPFID</sequence>
<evidence type="ECO:0008006" key="3">
    <source>
        <dbReference type="Google" id="ProtNLM"/>
    </source>
</evidence>
<dbReference type="EMBL" id="JAUHGG010000003">
    <property type="protein sequence ID" value="MDS1821182.1"/>
    <property type="molecule type" value="Genomic_DNA"/>
</dbReference>
<proteinExistence type="predicted"/>
<accession>A0AAW8PZ06</accession>